<name>A0AAV7XLM4_9NEOP</name>
<feature type="transmembrane region" description="Helical" evidence="9">
    <location>
        <begin position="502"/>
        <end position="524"/>
    </location>
</feature>
<gene>
    <name evidence="11" type="ORF">ONE63_008580</name>
</gene>
<keyword evidence="7" id="KW-0325">Glycoprotein</keyword>
<feature type="transmembrane region" description="Helical" evidence="9">
    <location>
        <begin position="735"/>
        <end position="756"/>
    </location>
</feature>
<dbReference type="InterPro" id="IPR000731">
    <property type="entry name" value="SSD"/>
</dbReference>
<evidence type="ECO:0000313" key="12">
    <source>
        <dbReference type="Proteomes" id="UP001075354"/>
    </source>
</evidence>
<evidence type="ECO:0000313" key="11">
    <source>
        <dbReference type="EMBL" id="KAJ1527039.1"/>
    </source>
</evidence>
<evidence type="ECO:0000256" key="5">
    <source>
        <dbReference type="ARBA" id="ARBA00022989"/>
    </source>
</evidence>
<dbReference type="InterPro" id="IPR051697">
    <property type="entry name" value="Patched_domain-protein"/>
</dbReference>
<dbReference type="Pfam" id="PF02460">
    <property type="entry name" value="Patched"/>
    <property type="match status" value="1"/>
</dbReference>
<feature type="compositionally biased region" description="Low complexity" evidence="8">
    <location>
        <begin position="933"/>
        <end position="944"/>
    </location>
</feature>
<feature type="transmembrane region" description="Helical" evidence="9">
    <location>
        <begin position="336"/>
        <end position="359"/>
    </location>
</feature>
<dbReference type="AlphaFoldDB" id="A0AAV7XLM4"/>
<dbReference type="Gene3D" id="1.20.1640.10">
    <property type="entry name" value="Multidrug efflux transporter AcrB transmembrane domain"/>
    <property type="match status" value="2"/>
</dbReference>
<evidence type="ECO:0000256" key="8">
    <source>
        <dbReference type="SAM" id="MobiDB-lite"/>
    </source>
</evidence>
<feature type="region of interest" description="Disordered" evidence="8">
    <location>
        <begin position="1003"/>
        <end position="1078"/>
    </location>
</feature>
<evidence type="ECO:0000256" key="2">
    <source>
        <dbReference type="ARBA" id="ARBA00005585"/>
    </source>
</evidence>
<feature type="domain" description="SSD" evidence="10">
    <location>
        <begin position="276"/>
        <end position="433"/>
    </location>
</feature>
<dbReference type="PROSITE" id="PS50156">
    <property type="entry name" value="SSD"/>
    <property type="match status" value="1"/>
</dbReference>
<keyword evidence="12" id="KW-1185">Reference proteome</keyword>
<feature type="transmembrane region" description="Helical" evidence="9">
    <location>
        <begin position="279"/>
        <end position="300"/>
    </location>
</feature>
<feature type="compositionally biased region" description="Basic and acidic residues" evidence="8">
    <location>
        <begin position="1012"/>
        <end position="1028"/>
    </location>
</feature>
<evidence type="ECO:0000259" key="10">
    <source>
        <dbReference type="PROSITE" id="PS50156"/>
    </source>
</evidence>
<evidence type="ECO:0000256" key="7">
    <source>
        <dbReference type="ARBA" id="ARBA00023180"/>
    </source>
</evidence>
<comment type="subcellular location">
    <subcellularLocation>
        <location evidence="1">Cell membrane</location>
        <topology evidence="1">Multi-pass membrane protein</topology>
    </subcellularLocation>
</comment>
<feature type="compositionally biased region" description="Basic and acidic residues" evidence="8">
    <location>
        <begin position="948"/>
        <end position="965"/>
    </location>
</feature>
<organism evidence="11 12">
    <name type="scientific">Megalurothrips usitatus</name>
    <name type="common">bean blossom thrips</name>
    <dbReference type="NCBI Taxonomy" id="439358"/>
    <lineage>
        <taxon>Eukaryota</taxon>
        <taxon>Metazoa</taxon>
        <taxon>Ecdysozoa</taxon>
        <taxon>Arthropoda</taxon>
        <taxon>Hexapoda</taxon>
        <taxon>Insecta</taxon>
        <taxon>Pterygota</taxon>
        <taxon>Neoptera</taxon>
        <taxon>Paraneoptera</taxon>
        <taxon>Thysanoptera</taxon>
        <taxon>Terebrantia</taxon>
        <taxon>Thripoidea</taxon>
        <taxon>Thripidae</taxon>
        <taxon>Megalurothrips</taxon>
    </lineage>
</organism>
<accession>A0AAV7XLM4</accession>
<feature type="compositionally biased region" description="Low complexity" evidence="8">
    <location>
        <begin position="967"/>
        <end position="988"/>
    </location>
</feature>
<sequence length="1078" mass="121582">MRKEIPMGCGVSWVDEWLTRTFFRVGLFVGRHPGYFIIVPVLLTALCMTGYQRVRYEMDPEYLFCPINGEAKAERAVVEKYFKTNYSSRFNVGRITRPGRFGRVIAIPRHGNDMLKREIWEELRMLDNIVRNATVKWDGDGGDFQYEQVCARWQDNCFTNDILNLDQVIDEVENRSLLLTFPIMFNPVTWDAHAFPVYFGGSEVDGEGLITRVPSVQLVYFAKADTKAQDVKGAAWEDRFLEVVGEADADLFQHISVARFASRTLDVELERNTRSIVPFFSSTFAIMAIFSVLTCMMTDWVRSKPWLGLLGNLSAGMATLAAFGLAMYLDFEFIGINLAAPFLMIGIGIDDTFVMLAAWRRTPVTMSVPERMAHTLSDAAVSITITSVTDIVSFLIGIISPFQSVRIFCIYSGLAVCFTFVWHLTFFSACMSLSGYREQYNRHALTGCKVVPRSLAKKKNILYRAFCAGGHNPEDPNNPVDNKEHAGMSFFRDTMAGWLNRWPVKVLVLLVFAAYLAGACYGITTMKEGLQRRKLSHATSYSIEFYDREDFYFREFPFRIQVVVEGEYNYSDPVIQQQMENLTQTLENSTYISSPLYTESWLRSFLGYVTRNQDYLNATIDNEADFIAALKELWLFPANPFSLDVKFDETGSRIIASRFLIQAVNVTDTNQEKDMVLKLRKICAESPLNASVFHPYFVFFDQFMLVRPTTIQCMIIGAIIMMVISFIFIPNVLCSLWVAFSIISIEVGVAGYMCLWDIHLDSISMINLIMCIGFSVDFTAHICYAYMSSKAATSEERVRECLHSLGLPIFQGAASTILGIIALVLADSYIFLVFFKMVFMVIFFGAMHGLFLLPVLLSIFGPGACSRKADPEDKDHKSPVEKTFPHPYCIPHPSLHMTQLQAPSKGSGHAPAFGIPLPGLPSLLEKDMGLGTSGEDSSEASSSKSQRRRAEEDERQRRKYVEGWRKTSAAPTSPAVQASPAAAAAAPLQSTHMRHYQPRHMDVYNNSGYLSDEDRHVRSRRESRDSRGYRGSPSANHHPGGGYPMHPAGQHRQPHRPPAQFSPGAPTNFRYMGEMKFP</sequence>
<reference evidence="11" key="1">
    <citation type="submission" date="2022-12" db="EMBL/GenBank/DDBJ databases">
        <title>Chromosome-level genome assembly of the bean flower thrips Megalurothrips usitatus.</title>
        <authorList>
            <person name="Ma L."/>
            <person name="Liu Q."/>
            <person name="Li H."/>
            <person name="Cai W."/>
        </authorList>
    </citation>
    <scope>NUCLEOTIDE SEQUENCE</scope>
    <source>
        <strain evidence="11">Cailab_2022a</strain>
    </source>
</reference>
<feature type="region of interest" description="Disordered" evidence="8">
    <location>
        <begin position="926"/>
        <end position="988"/>
    </location>
</feature>
<keyword evidence="5 9" id="KW-1133">Transmembrane helix</keyword>
<feature type="transmembrane region" description="Helical" evidence="9">
    <location>
        <begin position="306"/>
        <end position="329"/>
    </location>
</feature>
<feature type="transmembrane region" description="Helical" evidence="9">
    <location>
        <begin position="379"/>
        <end position="399"/>
    </location>
</feature>
<feature type="transmembrane region" description="Helical" evidence="9">
    <location>
        <begin position="411"/>
        <end position="436"/>
    </location>
</feature>
<evidence type="ECO:0000256" key="1">
    <source>
        <dbReference type="ARBA" id="ARBA00004651"/>
    </source>
</evidence>
<comment type="caution">
    <text evidence="11">The sequence shown here is derived from an EMBL/GenBank/DDBJ whole genome shotgun (WGS) entry which is preliminary data.</text>
</comment>
<feature type="transmembrane region" description="Helical" evidence="9">
    <location>
        <begin position="838"/>
        <end position="860"/>
    </location>
</feature>
<feature type="transmembrane region" description="Helical" evidence="9">
    <location>
        <begin position="768"/>
        <end position="787"/>
    </location>
</feature>
<evidence type="ECO:0000256" key="3">
    <source>
        <dbReference type="ARBA" id="ARBA00022475"/>
    </source>
</evidence>
<dbReference type="GO" id="GO:0030659">
    <property type="term" value="C:cytoplasmic vesicle membrane"/>
    <property type="evidence" value="ECO:0007669"/>
    <property type="project" value="TreeGrafter"/>
</dbReference>
<keyword evidence="6 9" id="KW-0472">Membrane</keyword>
<dbReference type="GO" id="GO:0005886">
    <property type="term" value="C:plasma membrane"/>
    <property type="evidence" value="ECO:0007669"/>
    <property type="project" value="UniProtKB-SubCell"/>
</dbReference>
<dbReference type="SUPFAM" id="SSF82866">
    <property type="entry name" value="Multidrug efflux transporter AcrB transmembrane domain"/>
    <property type="match status" value="2"/>
</dbReference>
<feature type="transmembrane region" description="Helical" evidence="9">
    <location>
        <begin position="709"/>
        <end position="729"/>
    </location>
</feature>
<keyword evidence="3" id="KW-1003">Cell membrane</keyword>
<evidence type="ECO:0000256" key="6">
    <source>
        <dbReference type="ARBA" id="ARBA00023136"/>
    </source>
</evidence>
<protein>
    <recommendedName>
        <fullName evidence="10">SSD domain-containing protein</fullName>
    </recommendedName>
</protein>
<dbReference type="InterPro" id="IPR003392">
    <property type="entry name" value="PTHD_SSD"/>
</dbReference>
<evidence type="ECO:0000256" key="4">
    <source>
        <dbReference type="ARBA" id="ARBA00022692"/>
    </source>
</evidence>
<evidence type="ECO:0000256" key="9">
    <source>
        <dbReference type="SAM" id="Phobius"/>
    </source>
</evidence>
<comment type="similarity">
    <text evidence="2">Belongs to the patched family.</text>
</comment>
<proteinExistence type="inferred from homology"/>
<dbReference type="PANTHER" id="PTHR10796:SF92">
    <property type="entry name" value="PATCHED-RELATED, ISOFORM A"/>
    <property type="match status" value="1"/>
</dbReference>
<dbReference type="EMBL" id="JAPTSV010000006">
    <property type="protein sequence ID" value="KAJ1527039.1"/>
    <property type="molecule type" value="Genomic_DNA"/>
</dbReference>
<dbReference type="Proteomes" id="UP001075354">
    <property type="component" value="Chromosome 6"/>
</dbReference>
<dbReference type="PANTHER" id="PTHR10796">
    <property type="entry name" value="PATCHED-RELATED"/>
    <property type="match status" value="1"/>
</dbReference>
<dbReference type="FunFam" id="1.20.1640.10:FF:000013">
    <property type="entry name" value="PaTched Related family"/>
    <property type="match status" value="1"/>
</dbReference>
<feature type="transmembrane region" description="Helical" evidence="9">
    <location>
        <begin position="807"/>
        <end position="826"/>
    </location>
</feature>
<keyword evidence="4 9" id="KW-0812">Transmembrane</keyword>